<reference evidence="6 7" key="1">
    <citation type="submission" date="2016-11" db="EMBL/GenBank/DDBJ databases">
        <authorList>
            <person name="Jaros S."/>
            <person name="Januszkiewicz K."/>
            <person name="Wedrychowicz H."/>
        </authorList>
    </citation>
    <scope>NUCLEOTIDE SEQUENCE [LARGE SCALE GENOMIC DNA]</scope>
    <source>
        <strain evidence="6 7">DSM 19557</strain>
    </source>
</reference>
<feature type="binding site" evidence="4">
    <location>
        <position position="349"/>
    </location>
    <ligand>
        <name>S-adenosyl-L-methionine</name>
        <dbReference type="ChEBI" id="CHEBI:59789"/>
    </ligand>
</feature>
<dbReference type="Pfam" id="PF01938">
    <property type="entry name" value="TRAM"/>
    <property type="match status" value="1"/>
</dbReference>
<dbReference type="PANTHER" id="PTHR11061:SF30">
    <property type="entry name" value="TRNA (URACIL(54)-C(5))-METHYLTRANSFERASE"/>
    <property type="match status" value="1"/>
</dbReference>
<dbReference type="InterPro" id="IPR002792">
    <property type="entry name" value="TRAM_dom"/>
</dbReference>
<organism evidence="6 7">
    <name type="scientific">Thermocrinis minervae</name>
    <dbReference type="NCBI Taxonomy" id="381751"/>
    <lineage>
        <taxon>Bacteria</taxon>
        <taxon>Pseudomonadati</taxon>
        <taxon>Aquificota</taxon>
        <taxon>Aquificia</taxon>
        <taxon>Aquificales</taxon>
        <taxon>Aquificaceae</taxon>
        <taxon>Thermocrinis</taxon>
    </lineage>
</organism>
<dbReference type="Gene3D" id="3.40.50.150">
    <property type="entry name" value="Vaccinia Virus protein VP39"/>
    <property type="match status" value="1"/>
</dbReference>
<dbReference type="SUPFAM" id="SSF53335">
    <property type="entry name" value="S-adenosyl-L-methionine-dependent methyltransferases"/>
    <property type="match status" value="1"/>
</dbReference>
<feature type="binding site" evidence="4">
    <location>
        <position position="282"/>
    </location>
    <ligand>
        <name>S-adenosyl-L-methionine</name>
        <dbReference type="ChEBI" id="CHEBI:59789"/>
    </ligand>
</feature>
<feature type="binding site" evidence="4">
    <location>
        <position position="257"/>
    </location>
    <ligand>
        <name>S-adenosyl-L-methionine</name>
        <dbReference type="ChEBI" id="CHEBI:59789"/>
    </ligand>
</feature>
<feature type="active site" description="Nucleophile" evidence="4">
    <location>
        <position position="376"/>
    </location>
</feature>
<dbReference type="STRING" id="381751.SAMN05444391_0883"/>
<name>A0A1M6S532_9AQUI</name>
<dbReference type="PROSITE" id="PS01231">
    <property type="entry name" value="TRMA_2"/>
    <property type="match status" value="1"/>
</dbReference>
<dbReference type="RefSeq" id="WP_079654015.1">
    <property type="nucleotide sequence ID" value="NZ_LT670846.1"/>
</dbReference>
<gene>
    <name evidence="6" type="ORF">SAMN05444391_0883</name>
</gene>
<feature type="domain" description="TRAM" evidence="5">
    <location>
        <begin position="1"/>
        <end position="55"/>
    </location>
</feature>
<feature type="binding site" evidence="4">
    <location>
        <position position="303"/>
    </location>
    <ligand>
        <name>S-adenosyl-L-methionine</name>
        <dbReference type="ChEBI" id="CHEBI:59789"/>
    </ligand>
</feature>
<comment type="similarity">
    <text evidence="4">Belongs to the class I-like SAM-binding methyltransferase superfamily. RNA M5U methyltransferase family.</text>
</comment>
<evidence type="ECO:0000259" key="5">
    <source>
        <dbReference type="PROSITE" id="PS50926"/>
    </source>
</evidence>
<sequence>MEELTLDIEKLVHGGYGLATYGGKKVFVRYALPGERVKAQVIKEKKDYIEAQAVDIILPSAYRVDPPCPYYGFCGGCQLQHLEYGQQLEQKKLILLEDLYRIGGIREELQVKTVASASYHYRIRVQFKVKDGRLGFFKPQSNELIEISECMLCHSEINALVPSLKEVLKKAKDVQEIHVLYSPTEDEFLVKLVGPMAQDKDTLRKLMEGTLPKRVVGLGDFHILSGKLIKRSHVGREFTFIKVGNYTYRVSNESFFQVNHTTWEKLIEEAIEGAYGRALELYSGVGFFSLPLSEKVEFLTAGEMNPTSVKDAQYSARLIGRSNITFVHSPSKEILKDHAGELVDFVLVDPPRTGLTGEELKLLLQMKPTRINYVSCNTSTLARDLSILVKGGYSIRGITLVDNFPQTYHIESVVRLEFKGT</sequence>
<evidence type="ECO:0000256" key="3">
    <source>
        <dbReference type="ARBA" id="ARBA00022691"/>
    </source>
</evidence>
<evidence type="ECO:0000256" key="4">
    <source>
        <dbReference type="PROSITE-ProRule" id="PRU01024"/>
    </source>
</evidence>
<dbReference type="AlphaFoldDB" id="A0A1M6S532"/>
<dbReference type="Gene3D" id="2.40.50.1070">
    <property type="match status" value="1"/>
</dbReference>
<dbReference type="GO" id="GO:0070475">
    <property type="term" value="P:rRNA base methylation"/>
    <property type="evidence" value="ECO:0007669"/>
    <property type="project" value="TreeGrafter"/>
</dbReference>
<dbReference type="InterPro" id="IPR029063">
    <property type="entry name" value="SAM-dependent_MTases_sf"/>
</dbReference>
<keyword evidence="2 4" id="KW-0808">Transferase</keyword>
<keyword evidence="7" id="KW-1185">Reference proteome</keyword>
<accession>A0A1M6S532</accession>
<dbReference type="SUPFAM" id="SSF50249">
    <property type="entry name" value="Nucleic acid-binding proteins"/>
    <property type="match status" value="1"/>
</dbReference>
<dbReference type="GO" id="GO:0070041">
    <property type="term" value="F:rRNA (uridine-C5-)-methyltransferase activity"/>
    <property type="evidence" value="ECO:0007669"/>
    <property type="project" value="TreeGrafter"/>
</dbReference>
<evidence type="ECO:0000313" key="7">
    <source>
        <dbReference type="Proteomes" id="UP000189810"/>
    </source>
</evidence>
<evidence type="ECO:0000256" key="1">
    <source>
        <dbReference type="ARBA" id="ARBA00022603"/>
    </source>
</evidence>
<proteinExistence type="inferred from homology"/>
<evidence type="ECO:0000313" key="6">
    <source>
        <dbReference type="EMBL" id="SHK39853.1"/>
    </source>
</evidence>
<dbReference type="Gene3D" id="2.40.50.140">
    <property type="entry name" value="Nucleic acid-binding proteins"/>
    <property type="match status" value="1"/>
</dbReference>
<dbReference type="EMBL" id="LT670846">
    <property type="protein sequence ID" value="SHK39853.1"/>
    <property type="molecule type" value="Genomic_DNA"/>
</dbReference>
<dbReference type="PANTHER" id="PTHR11061">
    <property type="entry name" value="RNA M5U METHYLTRANSFERASE"/>
    <property type="match status" value="1"/>
</dbReference>
<dbReference type="FunFam" id="2.40.50.140:FF:000097">
    <property type="entry name" value="23S rRNA (uracil(1939)-C(5))-methyltransferase RlmD"/>
    <property type="match status" value="1"/>
</dbReference>
<dbReference type="InterPro" id="IPR010280">
    <property type="entry name" value="U5_MeTrfase_fam"/>
</dbReference>
<keyword evidence="3 4" id="KW-0949">S-adenosyl-L-methionine</keyword>
<dbReference type="PROSITE" id="PS51687">
    <property type="entry name" value="SAM_MT_RNA_M5U"/>
    <property type="match status" value="1"/>
</dbReference>
<dbReference type="InterPro" id="IPR030391">
    <property type="entry name" value="MeTrfase_TrmA_CS"/>
</dbReference>
<dbReference type="PROSITE" id="PS50926">
    <property type="entry name" value="TRAM"/>
    <property type="match status" value="1"/>
</dbReference>
<dbReference type="Proteomes" id="UP000189810">
    <property type="component" value="Chromosome I"/>
</dbReference>
<dbReference type="InterPro" id="IPR012340">
    <property type="entry name" value="NA-bd_OB-fold"/>
</dbReference>
<keyword evidence="1 4" id="KW-0489">Methyltransferase</keyword>
<dbReference type="OrthoDB" id="9804590at2"/>
<dbReference type="CDD" id="cd02440">
    <property type="entry name" value="AdoMet_MTases"/>
    <property type="match status" value="1"/>
</dbReference>
<evidence type="ECO:0000256" key="2">
    <source>
        <dbReference type="ARBA" id="ARBA00022679"/>
    </source>
</evidence>
<dbReference type="Pfam" id="PF05958">
    <property type="entry name" value="tRNA_U5-meth_tr"/>
    <property type="match status" value="1"/>
</dbReference>
<protein>
    <submittedName>
        <fullName evidence="6">23S rRNA (Uracil1939-C5)-methyltransferase</fullName>
    </submittedName>
</protein>